<dbReference type="PROSITE" id="PS00012">
    <property type="entry name" value="PHOSPHOPANTETHEINE"/>
    <property type="match status" value="1"/>
</dbReference>
<dbReference type="Pfam" id="PF00550">
    <property type="entry name" value="PP-binding"/>
    <property type="match status" value="1"/>
</dbReference>
<dbReference type="PROSITE" id="PS50075">
    <property type="entry name" value="CARRIER"/>
    <property type="match status" value="1"/>
</dbReference>
<evidence type="ECO:0000259" key="3">
    <source>
        <dbReference type="PROSITE" id="PS50075"/>
    </source>
</evidence>
<gene>
    <name evidence="4" type="ORF">H1R13_09230</name>
</gene>
<dbReference type="EMBL" id="JACMHY010000003">
    <property type="protein sequence ID" value="MBC2865170.1"/>
    <property type="molecule type" value="Genomic_DNA"/>
</dbReference>
<accession>A0A7X1HXT1</accession>
<dbReference type="AlphaFoldDB" id="A0A7X1HXT1"/>
<dbReference type="InterPro" id="IPR036736">
    <property type="entry name" value="ACP-like_sf"/>
</dbReference>
<dbReference type="SMART" id="SM00823">
    <property type="entry name" value="PKS_PP"/>
    <property type="match status" value="1"/>
</dbReference>
<protein>
    <submittedName>
        <fullName evidence="4">Acyl carrier protein</fullName>
    </submittedName>
</protein>
<evidence type="ECO:0000256" key="1">
    <source>
        <dbReference type="ARBA" id="ARBA00022450"/>
    </source>
</evidence>
<keyword evidence="1" id="KW-0596">Phosphopantetheine</keyword>
<reference evidence="4 5" key="1">
    <citation type="submission" date="2020-08" db="EMBL/GenBank/DDBJ databases">
        <title>Whole-Genome Sequence of French Clinical Streptomyces mexicanus Strain Q0842.</title>
        <authorList>
            <person name="Boxberger M."/>
            <person name="La Scola B."/>
        </authorList>
    </citation>
    <scope>NUCLEOTIDE SEQUENCE [LARGE SCALE GENOMIC DNA]</scope>
    <source>
        <strain evidence="4 5">Marseille-Q0842</strain>
    </source>
</reference>
<dbReference type="Proteomes" id="UP000517694">
    <property type="component" value="Unassembled WGS sequence"/>
</dbReference>
<sequence>MRPADRTAVSPRQALLDRAADLLGLAPSQVDVRRPLCALGLDSLMAAQLRQRLLADHGIDIPLGRLLAQAPVEEILSDIAAA</sequence>
<dbReference type="InterPro" id="IPR009081">
    <property type="entry name" value="PP-bd_ACP"/>
</dbReference>
<evidence type="ECO:0000256" key="2">
    <source>
        <dbReference type="ARBA" id="ARBA00022553"/>
    </source>
</evidence>
<dbReference type="InterPro" id="IPR006162">
    <property type="entry name" value="Ppantetheine_attach_site"/>
</dbReference>
<dbReference type="SUPFAM" id="SSF47336">
    <property type="entry name" value="ACP-like"/>
    <property type="match status" value="1"/>
</dbReference>
<organism evidence="4 5">
    <name type="scientific">Streptomyces mexicanus</name>
    <dbReference type="NCBI Taxonomy" id="178566"/>
    <lineage>
        <taxon>Bacteria</taxon>
        <taxon>Bacillati</taxon>
        <taxon>Actinomycetota</taxon>
        <taxon>Actinomycetes</taxon>
        <taxon>Kitasatosporales</taxon>
        <taxon>Streptomycetaceae</taxon>
        <taxon>Streptomyces</taxon>
    </lineage>
</organism>
<dbReference type="RefSeq" id="WP_185947128.1">
    <property type="nucleotide sequence ID" value="NZ_JACMHY010000003.1"/>
</dbReference>
<evidence type="ECO:0000313" key="4">
    <source>
        <dbReference type="EMBL" id="MBC2865170.1"/>
    </source>
</evidence>
<feature type="domain" description="Carrier" evidence="3">
    <location>
        <begin position="6"/>
        <end position="82"/>
    </location>
</feature>
<name>A0A7X1HXT1_9ACTN</name>
<keyword evidence="5" id="KW-1185">Reference proteome</keyword>
<dbReference type="InterPro" id="IPR020806">
    <property type="entry name" value="PKS_PP-bd"/>
</dbReference>
<dbReference type="Gene3D" id="1.10.1200.10">
    <property type="entry name" value="ACP-like"/>
    <property type="match status" value="1"/>
</dbReference>
<dbReference type="GO" id="GO:0031177">
    <property type="term" value="F:phosphopantetheine binding"/>
    <property type="evidence" value="ECO:0007669"/>
    <property type="project" value="InterPro"/>
</dbReference>
<dbReference type="GO" id="GO:0017000">
    <property type="term" value="P:antibiotic biosynthetic process"/>
    <property type="evidence" value="ECO:0007669"/>
    <property type="project" value="UniProtKB-ARBA"/>
</dbReference>
<evidence type="ECO:0000313" key="5">
    <source>
        <dbReference type="Proteomes" id="UP000517694"/>
    </source>
</evidence>
<comment type="caution">
    <text evidence="4">The sequence shown here is derived from an EMBL/GenBank/DDBJ whole genome shotgun (WGS) entry which is preliminary data.</text>
</comment>
<proteinExistence type="predicted"/>
<keyword evidence="2" id="KW-0597">Phosphoprotein</keyword>